<dbReference type="CDD" id="cd03244">
    <property type="entry name" value="ABCC_MRP_domain2"/>
    <property type="match status" value="1"/>
</dbReference>
<dbReference type="FunFam" id="3.40.50.300:FF:000163">
    <property type="entry name" value="Multidrug resistance-associated protein member 4"/>
    <property type="match status" value="1"/>
</dbReference>
<evidence type="ECO:0000313" key="13">
    <source>
        <dbReference type="Proteomes" id="UP001168821"/>
    </source>
</evidence>
<dbReference type="PROSITE" id="PS50929">
    <property type="entry name" value="ABC_TM1F"/>
    <property type="match status" value="2"/>
</dbReference>
<feature type="transmembrane region" description="Helical" evidence="8">
    <location>
        <begin position="750"/>
        <end position="766"/>
    </location>
</feature>
<feature type="transmembrane region" description="Helical" evidence="8">
    <location>
        <begin position="143"/>
        <end position="165"/>
    </location>
</feature>
<dbReference type="GO" id="GO:0005524">
    <property type="term" value="F:ATP binding"/>
    <property type="evidence" value="ECO:0007669"/>
    <property type="project" value="UniProtKB-KW"/>
</dbReference>
<keyword evidence="6 8" id="KW-1133">Transmembrane helix</keyword>
<evidence type="ECO:0000256" key="6">
    <source>
        <dbReference type="ARBA" id="ARBA00022989"/>
    </source>
</evidence>
<feature type="transmembrane region" description="Helical" evidence="8">
    <location>
        <begin position="70"/>
        <end position="93"/>
    </location>
</feature>
<evidence type="ECO:0000259" key="10">
    <source>
        <dbReference type="PROSITE" id="PS50893"/>
    </source>
</evidence>
<organism evidence="12 13">
    <name type="scientific">Zophobas morio</name>
    <dbReference type="NCBI Taxonomy" id="2755281"/>
    <lineage>
        <taxon>Eukaryota</taxon>
        <taxon>Metazoa</taxon>
        <taxon>Ecdysozoa</taxon>
        <taxon>Arthropoda</taxon>
        <taxon>Hexapoda</taxon>
        <taxon>Insecta</taxon>
        <taxon>Pterygota</taxon>
        <taxon>Neoptera</taxon>
        <taxon>Endopterygota</taxon>
        <taxon>Coleoptera</taxon>
        <taxon>Polyphaga</taxon>
        <taxon>Cucujiformia</taxon>
        <taxon>Tenebrionidae</taxon>
        <taxon>Zophobas</taxon>
    </lineage>
</organism>
<sequence length="1252" mass="140385">MFLKPTLLQGLTLFLMEIPVRLCQPLFLGMLLRYFSPENQNDLEPVTEPTYLMRLLQFWEKQSPIQFEEALVFASGVVFCSLVNVLTIHPCMMSIMHVGMKIRVACCSLIYRKTLRLDLASLTGPTVGNVVNLMSNDVNRFDLAVMFLHYIWLAPLQMLLCLLLMYQHVGVAAVAGISTIMAIIPLQAWFGNRTSRFRLKTAFRTDERVRQMNEIIQAMQVIKMYTWESAFAKQIHELRRLEIQVLKATSYIRGAIMSFIMFTSRLAIFATVLLVVQLGRSITAEKVFVVTSFYQILRQTMTLFFPYAIAQIAETNVAISRIRSFLIMPESKVGDRRPMEPVKEPLHNVSTQSLGEAPLQKSAAGLQHENTKILLSNVSAKIDDEVCVQNVSLDLEMGELVAVIGQVGSGKSSLLNIILGELNPCLGTVEVTGVISYASQEPWLFAGSVRQNILFGREYNKRRYYFVVMACALARDFALLPHGDLTIVGEKGTSLSGGQRARINLARAVYKEADIYLLDDPLSAVDTNVGKHLFDRCITQFLQDKIVILVTHQLQFLSEVHKVVLMHDGQVEAIGSYQFLQSTGLDFAEFLRNQLSVDPDDTPDVSMVGPGNKVDTIMKDLTIQSNLSLNVIDKEGKRFKPQHVAEMRTEGSVECGVFMEYFRAGGNCCVILSVMLLFVGAQALASGGDYFLSIWINVEEHRGNDTINDGILSENLYIDVYSALIFMTMVVALTRSFVFFNICMRASMNLHDRMFGSIITASMQFFNTNTSGRILNRFSKDLGAVDELLPNAMIDCAQILLNLVGAAAIVITVNYFLAIPTLIICVIFYLLRKYYIKTSRTLKRLEGISRSPIFGHVNATIQGLITVRSNGAEMLLVQEFDELQDDNSSAWYMFIATSRAFGYWLDVLCCVYIAIIAYSFLVFFNTGSSVGLAITTSIGLTGLFQWGMKQSAELENQMTSVERILEFLRVEHEPDLESKPDEKPPPEWPDKGEIQIRNLVMRYRPDEPPVLKSISLEIESNEKIGIVGRTGAGKSSLISALFRLAYFEGAVIIDGIDTRYIGLHDLRRKVSIIPQEPILFSGSLRYNMDPFHNYADEDIVAALKVVESRMAMMEGANCLKHHVSEGGVNISVGERQMICLARAVLRNNKVLVLDEATANVDPQTDKFIQTTIRQRFAQCTVLTIAHRLHTIMDSDRVLVMDGGSAVEFDHPHILLQDKSGHFSSMVQKTGKAMAKNLREVAKMNYERKQGAV</sequence>
<dbReference type="PANTHER" id="PTHR24223:SF448">
    <property type="entry name" value="FI20146P1-RELATED"/>
    <property type="match status" value="1"/>
</dbReference>
<comment type="caution">
    <text evidence="12">The sequence shown here is derived from an EMBL/GenBank/DDBJ whole genome shotgun (WGS) entry which is preliminary data.</text>
</comment>
<keyword evidence="5" id="KW-0067">ATP-binding</keyword>
<feature type="chain" id="PRO_5041450232" description="Multidrug resistance-associated protein lethal(2)03659" evidence="9">
    <location>
        <begin position="24"/>
        <end position="1252"/>
    </location>
</feature>
<dbReference type="SUPFAM" id="SSF90123">
    <property type="entry name" value="ABC transporter transmembrane region"/>
    <property type="match status" value="2"/>
</dbReference>
<dbReference type="GO" id="GO:0016887">
    <property type="term" value="F:ATP hydrolysis activity"/>
    <property type="evidence" value="ECO:0007669"/>
    <property type="project" value="InterPro"/>
</dbReference>
<dbReference type="PROSITE" id="PS00211">
    <property type="entry name" value="ABC_TRANSPORTER_1"/>
    <property type="match status" value="2"/>
</dbReference>
<feature type="transmembrane region" description="Helical" evidence="8">
    <location>
        <begin position="171"/>
        <end position="190"/>
    </location>
</feature>
<feature type="transmembrane region" description="Helical" evidence="8">
    <location>
        <begin position="669"/>
        <end position="696"/>
    </location>
</feature>
<dbReference type="SMART" id="SM00382">
    <property type="entry name" value="AAA"/>
    <property type="match status" value="2"/>
</dbReference>
<dbReference type="InterPro" id="IPR017871">
    <property type="entry name" value="ABC_transporter-like_CS"/>
</dbReference>
<dbReference type="AlphaFoldDB" id="A0AA38IA54"/>
<feature type="signal peptide" evidence="9">
    <location>
        <begin position="1"/>
        <end position="23"/>
    </location>
</feature>
<evidence type="ECO:0000256" key="9">
    <source>
        <dbReference type="SAM" id="SignalP"/>
    </source>
</evidence>
<feature type="transmembrane region" description="Helical" evidence="8">
    <location>
        <begin position="256"/>
        <end position="276"/>
    </location>
</feature>
<dbReference type="Pfam" id="PF00005">
    <property type="entry name" value="ABC_tran"/>
    <property type="match status" value="2"/>
</dbReference>
<feature type="transmembrane region" description="Helical" evidence="8">
    <location>
        <begin position="903"/>
        <end position="924"/>
    </location>
</feature>
<keyword evidence="3 8" id="KW-0812">Transmembrane</keyword>
<dbReference type="InterPro" id="IPR050173">
    <property type="entry name" value="ABC_transporter_C-like"/>
</dbReference>
<dbReference type="SUPFAM" id="SSF52540">
    <property type="entry name" value="P-loop containing nucleoside triphosphate hydrolases"/>
    <property type="match status" value="2"/>
</dbReference>
<gene>
    <name evidence="12" type="ORF">Zmor_013080</name>
</gene>
<dbReference type="Gene3D" id="3.40.50.300">
    <property type="entry name" value="P-loop containing nucleotide triphosphate hydrolases"/>
    <property type="match status" value="2"/>
</dbReference>
<dbReference type="InterPro" id="IPR003593">
    <property type="entry name" value="AAA+_ATPase"/>
</dbReference>
<accession>A0AA38IA54</accession>
<dbReference type="FunFam" id="1.20.1560.10:FF:000014">
    <property type="entry name" value="Multidrug resistance-associated protein member 4"/>
    <property type="match status" value="1"/>
</dbReference>
<keyword evidence="2" id="KW-0813">Transport</keyword>
<keyword evidence="4" id="KW-0547">Nucleotide-binding</keyword>
<proteinExistence type="predicted"/>
<evidence type="ECO:0000259" key="11">
    <source>
        <dbReference type="PROSITE" id="PS50929"/>
    </source>
</evidence>
<dbReference type="PROSITE" id="PS50893">
    <property type="entry name" value="ABC_TRANSPORTER_2"/>
    <property type="match status" value="2"/>
</dbReference>
<feature type="domain" description="ABC transmembrane type-1" evidence="11">
    <location>
        <begin position="22"/>
        <end position="307"/>
    </location>
</feature>
<dbReference type="FunFam" id="1.20.1560.10:FF:000026">
    <property type="entry name" value="Multidrug resistance-associated protein lethal(2)03659"/>
    <property type="match status" value="1"/>
</dbReference>
<dbReference type="CDD" id="cd03250">
    <property type="entry name" value="ABCC_MRP_domain1"/>
    <property type="match status" value="1"/>
</dbReference>
<dbReference type="GO" id="GO:0140359">
    <property type="term" value="F:ABC-type transporter activity"/>
    <property type="evidence" value="ECO:0007669"/>
    <property type="project" value="InterPro"/>
</dbReference>
<dbReference type="Gene3D" id="1.20.1560.10">
    <property type="entry name" value="ABC transporter type 1, transmembrane domain"/>
    <property type="match status" value="2"/>
</dbReference>
<feature type="transmembrane region" description="Helical" evidence="8">
    <location>
        <begin position="799"/>
        <end position="831"/>
    </location>
</feature>
<evidence type="ECO:0000256" key="5">
    <source>
        <dbReference type="ARBA" id="ARBA00022840"/>
    </source>
</evidence>
<evidence type="ECO:0000256" key="1">
    <source>
        <dbReference type="ARBA" id="ARBA00004141"/>
    </source>
</evidence>
<dbReference type="InterPro" id="IPR036640">
    <property type="entry name" value="ABC1_TM_sf"/>
</dbReference>
<evidence type="ECO:0000313" key="12">
    <source>
        <dbReference type="EMBL" id="KAJ3653848.1"/>
    </source>
</evidence>
<keyword evidence="7 8" id="KW-0472">Membrane</keyword>
<evidence type="ECO:0008006" key="14">
    <source>
        <dbReference type="Google" id="ProtNLM"/>
    </source>
</evidence>
<comment type="subcellular location">
    <subcellularLocation>
        <location evidence="1">Membrane</location>
        <topology evidence="1">Multi-pass membrane protein</topology>
    </subcellularLocation>
</comment>
<evidence type="ECO:0000256" key="2">
    <source>
        <dbReference type="ARBA" id="ARBA00022448"/>
    </source>
</evidence>
<dbReference type="EMBL" id="JALNTZ010000004">
    <property type="protein sequence ID" value="KAJ3653848.1"/>
    <property type="molecule type" value="Genomic_DNA"/>
</dbReference>
<feature type="transmembrane region" description="Helical" evidence="8">
    <location>
        <begin position="716"/>
        <end position="738"/>
    </location>
</feature>
<feature type="transmembrane region" description="Helical" evidence="8">
    <location>
        <begin position="296"/>
        <end position="319"/>
    </location>
</feature>
<evidence type="ECO:0000256" key="3">
    <source>
        <dbReference type="ARBA" id="ARBA00022692"/>
    </source>
</evidence>
<reference evidence="12" key="1">
    <citation type="journal article" date="2023" name="G3 (Bethesda)">
        <title>Whole genome assemblies of Zophobas morio and Tenebrio molitor.</title>
        <authorList>
            <person name="Kaur S."/>
            <person name="Stinson S.A."/>
            <person name="diCenzo G.C."/>
        </authorList>
    </citation>
    <scope>NUCLEOTIDE SEQUENCE</scope>
    <source>
        <strain evidence="12">QUZm001</strain>
    </source>
</reference>
<dbReference type="Pfam" id="PF00664">
    <property type="entry name" value="ABC_membrane"/>
    <property type="match status" value="2"/>
</dbReference>
<dbReference type="GO" id="GO:0016020">
    <property type="term" value="C:membrane"/>
    <property type="evidence" value="ECO:0007669"/>
    <property type="project" value="UniProtKB-SubCell"/>
</dbReference>
<dbReference type="InterPro" id="IPR011527">
    <property type="entry name" value="ABC1_TM_dom"/>
</dbReference>
<dbReference type="InterPro" id="IPR003439">
    <property type="entry name" value="ABC_transporter-like_ATP-bd"/>
</dbReference>
<keyword evidence="9" id="KW-0732">Signal</keyword>
<evidence type="ECO:0000256" key="7">
    <source>
        <dbReference type="ARBA" id="ARBA00023136"/>
    </source>
</evidence>
<keyword evidence="13" id="KW-1185">Reference proteome</keyword>
<protein>
    <recommendedName>
        <fullName evidence="14">Multidrug resistance-associated protein lethal(2)03659</fullName>
    </recommendedName>
</protein>
<name>A0AA38IA54_9CUCU</name>
<dbReference type="Proteomes" id="UP001168821">
    <property type="component" value="Unassembled WGS sequence"/>
</dbReference>
<evidence type="ECO:0000256" key="8">
    <source>
        <dbReference type="SAM" id="Phobius"/>
    </source>
</evidence>
<dbReference type="FunFam" id="3.40.50.300:FF:000482">
    <property type="entry name" value="Multidrug resistance-associated protein member 4"/>
    <property type="match status" value="1"/>
</dbReference>
<feature type="domain" description="ABC transporter" evidence="10">
    <location>
        <begin position="373"/>
        <end position="593"/>
    </location>
</feature>
<evidence type="ECO:0000256" key="4">
    <source>
        <dbReference type="ARBA" id="ARBA00022741"/>
    </source>
</evidence>
<feature type="domain" description="ABC transporter" evidence="10">
    <location>
        <begin position="994"/>
        <end position="1227"/>
    </location>
</feature>
<feature type="domain" description="ABC transmembrane type-1" evidence="11">
    <location>
        <begin position="674"/>
        <end position="960"/>
    </location>
</feature>
<dbReference type="PANTHER" id="PTHR24223">
    <property type="entry name" value="ATP-BINDING CASSETTE SUB-FAMILY C"/>
    <property type="match status" value="1"/>
</dbReference>
<dbReference type="InterPro" id="IPR027417">
    <property type="entry name" value="P-loop_NTPase"/>
</dbReference>